<organism evidence="2 3">
    <name type="scientific">Cinchona calisaya</name>
    <dbReference type="NCBI Taxonomy" id="153742"/>
    <lineage>
        <taxon>Eukaryota</taxon>
        <taxon>Viridiplantae</taxon>
        <taxon>Streptophyta</taxon>
        <taxon>Embryophyta</taxon>
        <taxon>Tracheophyta</taxon>
        <taxon>Spermatophyta</taxon>
        <taxon>Magnoliopsida</taxon>
        <taxon>eudicotyledons</taxon>
        <taxon>Gunneridae</taxon>
        <taxon>Pentapetalae</taxon>
        <taxon>asterids</taxon>
        <taxon>lamiids</taxon>
        <taxon>Gentianales</taxon>
        <taxon>Rubiaceae</taxon>
        <taxon>Cinchonoideae</taxon>
        <taxon>Cinchoneae</taxon>
        <taxon>Cinchona</taxon>
    </lineage>
</organism>
<dbReference type="InterPro" id="IPR020864">
    <property type="entry name" value="MACPF"/>
</dbReference>
<comment type="caution">
    <text evidence="2">The sequence shown here is derived from an EMBL/GenBank/DDBJ whole genome shotgun (WGS) entry which is preliminary data.</text>
</comment>
<protein>
    <recommendedName>
        <fullName evidence="1">MACPF domain-containing protein</fullName>
    </recommendedName>
</protein>
<dbReference type="PROSITE" id="PS51412">
    <property type="entry name" value="MACPF_2"/>
    <property type="match status" value="1"/>
</dbReference>
<evidence type="ECO:0000313" key="2">
    <source>
        <dbReference type="EMBL" id="KAL3522322.1"/>
    </source>
</evidence>
<evidence type="ECO:0000313" key="3">
    <source>
        <dbReference type="Proteomes" id="UP001630127"/>
    </source>
</evidence>
<name>A0ABD2ZV16_9GENT</name>
<sequence length="594" mass="65831">MDPQSAAEKAVAMIGLGYDLTADVPLSLSACKAGPNWSRVIQLDGNLTQELVFPGGAVVSDVPAAIKCDKGERIRFCSDALDFDQMAELINQELSLSGKIPSGLFNAMFNFEGCWKKDAAGTKVLAFDGWFISLYNVELERSQIRLSEKPRQEIPSSWDPAALAEFIKRYGTHIVAGVKMGGKDVIHFKQLQSSKLDATEVQKLLKQLADDRFSEENTVSLLLPPIKSSLSPKDEESILRSSVTSYSKNEMQDIISNHIRCGGIDKGQSHSKWLSTISQSPDVISISFVPIVSLLSGVQGTGFLSYAVNMYLRYKPPIEKLQEFLELSSSRQWAPVYGDLPLALHLKNPASPSLQFTFMGPKLFVNTEKVDSMNHPVTGIRLYLEGKRSDRLAIHLQHLKSLSPTLQVIDIHGYEPLEEAVKQGFMEPVRWSMFSHICTAPVEYHGAEVDDCASIVTKAWLEVKSIYMKKVLFLRLGYSMVPSAKITTSEWNEPISSSPNPGVIVTFRNLISAGETKAQKPADVNINSAVYPDGPPWPTRVPKLTHFVDTKEMFRSSEDRPGHWVVTGAKLCMECGKIAVKVKYSLFSLCHSLN</sequence>
<evidence type="ECO:0000259" key="1">
    <source>
        <dbReference type="PROSITE" id="PS51412"/>
    </source>
</evidence>
<dbReference type="AlphaFoldDB" id="A0ABD2ZV16"/>
<dbReference type="InterPro" id="IPR044663">
    <property type="entry name" value="CAD1/NSL1-like"/>
</dbReference>
<dbReference type="SMART" id="SM00457">
    <property type="entry name" value="MACPF"/>
    <property type="match status" value="1"/>
</dbReference>
<proteinExistence type="predicted"/>
<accession>A0ABD2ZV16</accession>
<dbReference type="PANTHER" id="PTHR33199:SF8">
    <property type="entry name" value="MACPF DOMAIN-CONTAINING PROTEIN NSL1"/>
    <property type="match status" value="1"/>
</dbReference>
<dbReference type="PANTHER" id="PTHR33199">
    <property type="entry name" value="MACPF DOMAIN-CONTAINING PROTEIN CAD1"/>
    <property type="match status" value="1"/>
</dbReference>
<dbReference type="Proteomes" id="UP001630127">
    <property type="component" value="Unassembled WGS sequence"/>
</dbReference>
<keyword evidence="3" id="KW-1185">Reference proteome</keyword>
<reference evidence="2 3" key="1">
    <citation type="submission" date="2024-11" db="EMBL/GenBank/DDBJ databases">
        <title>A near-complete genome assembly of Cinchona calisaya.</title>
        <authorList>
            <person name="Lian D.C."/>
            <person name="Zhao X.W."/>
            <person name="Wei L."/>
        </authorList>
    </citation>
    <scope>NUCLEOTIDE SEQUENCE [LARGE SCALE GENOMIC DNA]</scope>
    <source>
        <tissue evidence="2">Nenye</tissue>
    </source>
</reference>
<dbReference type="EMBL" id="JBJUIK010000007">
    <property type="protein sequence ID" value="KAL3522322.1"/>
    <property type="molecule type" value="Genomic_DNA"/>
</dbReference>
<feature type="domain" description="MACPF" evidence="1">
    <location>
        <begin position="1"/>
        <end position="325"/>
    </location>
</feature>
<gene>
    <name evidence="2" type="ORF">ACH5RR_015156</name>
</gene>
<dbReference type="Pfam" id="PF01823">
    <property type="entry name" value="MACPF"/>
    <property type="match status" value="1"/>
</dbReference>